<dbReference type="GO" id="GO:0016705">
    <property type="term" value="F:oxidoreductase activity, acting on paired donors, with incorporation or reduction of molecular oxygen"/>
    <property type="evidence" value="ECO:0007669"/>
    <property type="project" value="InterPro"/>
</dbReference>
<comment type="similarity">
    <text evidence="2 9">Belongs to the cytochrome P450 family.</text>
</comment>
<evidence type="ECO:0000256" key="7">
    <source>
        <dbReference type="ARBA" id="ARBA00023033"/>
    </source>
</evidence>
<name>A0A6P4Y522_BRABE</name>
<evidence type="ECO:0000256" key="3">
    <source>
        <dbReference type="ARBA" id="ARBA00022617"/>
    </source>
</evidence>
<protein>
    <submittedName>
        <fullName evidence="11">Cytochrome P450 27C1-like isoform X1</fullName>
    </submittedName>
</protein>
<dbReference type="FunFam" id="1.10.630.10:FF:000006">
    <property type="entry name" value="Cytochrome P450 302a1, mitochondrial"/>
    <property type="match status" value="1"/>
</dbReference>
<evidence type="ECO:0000256" key="5">
    <source>
        <dbReference type="ARBA" id="ARBA00023002"/>
    </source>
</evidence>
<dbReference type="GeneID" id="109469838"/>
<dbReference type="GO" id="GO:0020037">
    <property type="term" value="F:heme binding"/>
    <property type="evidence" value="ECO:0007669"/>
    <property type="project" value="InterPro"/>
</dbReference>
<keyword evidence="3 8" id="KW-0349">Heme</keyword>
<dbReference type="PRINTS" id="PR00463">
    <property type="entry name" value="EP450I"/>
</dbReference>
<dbReference type="AlphaFoldDB" id="A0A6P4Y522"/>
<dbReference type="OrthoDB" id="3945418at2759"/>
<comment type="cofactor">
    <cofactor evidence="1 8">
        <name>heme</name>
        <dbReference type="ChEBI" id="CHEBI:30413"/>
    </cofactor>
</comment>
<dbReference type="RefSeq" id="XP_019624130.1">
    <property type="nucleotide sequence ID" value="XM_019768571.1"/>
</dbReference>
<dbReference type="GO" id="GO:0004497">
    <property type="term" value="F:monooxygenase activity"/>
    <property type="evidence" value="ECO:0007669"/>
    <property type="project" value="UniProtKB-KW"/>
</dbReference>
<dbReference type="PRINTS" id="PR00385">
    <property type="entry name" value="P450"/>
</dbReference>
<keyword evidence="4 8" id="KW-0479">Metal-binding</keyword>
<evidence type="ECO:0000256" key="1">
    <source>
        <dbReference type="ARBA" id="ARBA00001971"/>
    </source>
</evidence>
<evidence type="ECO:0000256" key="8">
    <source>
        <dbReference type="PIRSR" id="PIRSR602401-1"/>
    </source>
</evidence>
<dbReference type="PANTHER" id="PTHR24279:SF120">
    <property type="entry name" value="CYTOCHROME P450"/>
    <property type="match status" value="1"/>
</dbReference>
<dbReference type="InterPro" id="IPR050479">
    <property type="entry name" value="CYP11_CYP27_families"/>
</dbReference>
<proteinExistence type="inferred from homology"/>
<evidence type="ECO:0000256" key="6">
    <source>
        <dbReference type="ARBA" id="ARBA00023004"/>
    </source>
</evidence>
<dbReference type="KEGG" id="bbel:109469838"/>
<evidence type="ECO:0000313" key="11">
    <source>
        <dbReference type="RefSeq" id="XP_019624130.1"/>
    </source>
</evidence>
<dbReference type="PANTHER" id="PTHR24279">
    <property type="entry name" value="CYTOCHROME P450"/>
    <property type="match status" value="1"/>
</dbReference>
<evidence type="ECO:0000256" key="4">
    <source>
        <dbReference type="ARBA" id="ARBA00022723"/>
    </source>
</evidence>
<dbReference type="Gene3D" id="1.10.630.10">
    <property type="entry name" value="Cytochrome P450"/>
    <property type="match status" value="1"/>
</dbReference>
<dbReference type="SUPFAM" id="SSF48264">
    <property type="entry name" value="Cytochrome P450"/>
    <property type="match status" value="1"/>
</dbReference>
<dbReference type="CDD" id="cd11054">
    <property type="entry name" value="CYP24A1-like"/>
    <property type="match status" value="1"/>
</dbReference>
<dbReference type="InterPro" id="IPR036396">
    <property type="entry name" value="Cyt_P450_sf"/>
</dbReference>
<dbReference type="Pfam" id="PF00067">
    <property type="entry name" value="p450"/>
    <property type="match status" value="1"/>
</dbReference>
<evidence type="ECO:0000256" key="2">
    <source>
        <dbReference type="ARBA" id="ARBA00010617"/>
    </source>
</evidence>
<organism evidence="10 11">
    <name type="scientific">Branchiostoma belcheri</name>
    <name type="common">Amphioxus</name>
    <dbReference type="NCBI Taxonomy" id="7741"/>
    <lineage>
        <taxon>Eukaryota</taxon>
        <taxon>Metazoa</taxon>
        <taxon>Chordata</taxon>
        <taxon>Cephalochordata</taxon>
        <taxon>Leptocardii</taxon>
        <taxon>Amphioxiformes</taxon>
        <taxon>Branchiostomatidae</taxon>
        <taxon>Branchiostoma</taxon>
    </lineage>
</organism>
<dbReference type="InterPro" id="IPR001128">
    <property type="entry name" value="Cyt_P450"/>
</dbReference>
<gene>
    <name evidence="11" type="primary">LOC109469838</name>
</gene>
<evidence type="ECO:0000256" key="9">
    <source>
        <dbReference type="RuleBase" id="RU000461"/>
    </source>
</evidence>
<keyword evidence="10" id="KW-1185">Reference proteome</keyword>
<feature type="binding site" description="axial binding residue" evidence="8">
    <location>
        <position position="460"/>
    </location>
    <ligand>
        <name>heme</name>
        <dbReference type="ChEBI" id="CHEBI:30413"/>
    </ligand>
    <ligandPart>
        <name>Fe</name>
        <dbReference type="ChEBI" id="CHEBI:18248"/>
    </ligandPart>
</feature>
<accession>A0A6P4Y522</accession>
<evidence type="ECO:0000313" key="10">
    <source>
        <dbReference type="Proteomes" id="UP000515135"/>
    </source>
</evidence>
<sequence length="544" mass="62823">MMFVPSRRWVGMLKCWGRRKMSAALAAGLMEADEGLARRNTPFHAIPGPPSLPLIGRLKDYSSLGRYGVGRLHERHLDLHRQYGDICREKLLGREIVHVFSREIAQEVFMQEGRYPGRTVIEPDVVYRTGRGIPLGLLNLQDAEWHRLRRLAQDRILRPAVQSAVLHNMDNIAQEFVMRTDMLRDPGSDVMERNYKDELHLWSLESIARLAFGIRAGCLGMDLTENSDAMQLVRSTQMYFRCLGKLIFSLPLYKVVPTPTWRSMASAQDTFVRLSENYIRQAWRNAEHGDPGTEDSLLFHLLKKSELSKEEVGATITDLFQGGIDTTTNGMMYSLFALAKNPEVQDLVYREIRTHLPEGAPVTPEVLRKMKYLKAVIKETLRLWPVIFGNPRLYDYDVVLGGYDVPAKTEILVHHRVMCRQERYFTDPLTFDPTRWLRDENTSPVPPYLFMPFGHGVRMCIGRRFAEQQLQLLIIRILQRFHVECQEAELGQVFSLVLLPDRNPRFVFRRRQGHTAWAPQAWTHGVGTTGRDARRRHRRQGHTA</sequence>
<dbReference type="InterPro" id="IPR002401">
    <property type="entry name" value="Cyt_P450_E_grp-I"/>
</dbReference>
<dbReference type="InterPro" id="IPR017972">
    <property type="entry name" value="Cyt_P450_CS"/>
</dbReference>
<keyword evidence="7 9" id="KW-0503">Monooxygenase</keyword>
<dbReference type="Proteomes" id="UP000515135">
    <property type="component" value="Unplaced"/>
</dbReference>
<dbReference type="PROSITE" id="PS00086">
    <property type="entry name" value="CYTOCHROME_P450"/>
    <property type="match status" value="1"/>
</dbReference>
<keyword evidence="5 9" id="KW-0560">Oxidoreductase</keyword>
<dbReference type="GO" id="GO:0005506">
    <property type="term" value="F:iron ion binding"/>
    <property type="evidence" value="ECO:0007669"/>
    <property type="project" value="InterPro"/>
</dbReference>
<keyword evidence="6 8" id="KW-0408">Iron</keyword>
<dbReference type="GO" id="GO:0042359">
    <property type="term" value="P:vitamin D metabolic process"/>
    <property type="evidence" value="ECO:0007669"/>
    <property type="project" value="UniProtKB-ARBA"/>
</dbReference>
<reference evidence="11" key="1">
    <citation type="submission" date="2025-08" db="UniProtKB">
        <authorList>
            <consortium name="RefSeq"/>
        </authorList>
    </citation>
    <scope>IDENTIFICATION</scope>
    <source>
        <tissue evidence="11">Gonad</tissue>
    </source>
</reference>